<sequence>MIGKKGIVLYIIALAAALAGILFGAYHFFFGGVQSDDTMKNMVNNQTSSEAEPLDPFDCVALFGIDTAEGESGRSDAIMLASIDSHNNRIRLCSIARDTRVDIEGHGKCKLNAAYAYGGGELALQTINENFGLNVGSYIAVNFSGMADIVDQLGGVEVDLSDGELEYMGKHGEGLESGKDVQLNGEQAVAYSRIRYLDNDDVRTSRQREVLQSLLDRVRGLDSAQYPQLIDQLLEQCTTNLSQAQLLALLAQLTPEETEIRQHAVPSEQTQAEGQTIGGAWFYVYDTQKAGEEIRDFLAIE</sequence>
<gene>
    <name evidence="4" type="ORF">CBW42_01180</name>
</gene>
<organism evidence="4 5">
    <name type="scientific">Butyricicoccus porcorum</name>
    <dbReference type="NCBI Taxonomy" id="1945634"/>
    <lineage>
        <taxon>Bacteria</taxon>
        <taxon>Bacillati</taxon>
        <taxon>Bacillota</taxon>
        <taxon>Clostridia</taxon>
        <taxon>Eubacteriales</taxon>
        <taxon>Butyricicoccaceae</taxon>
        <taxon>Butyricicoccus</taxon>
    </lineage>
</organism>
<feature type="transmembrane region" description="Helical" evidence="2">
    <location>
        <begin position="7"/>
        <end position="29"/>
    </location>
</feature>
<evidence type="ECO:0000313" key="5">
    <source>
        <dbReference type="Proteomes" id="UP000194903"/>
    </source>
</evidence>
<evidence type="ECO:0000256" key="2">
    <source>
        <dbReference type="SAM" id="Phobius"/>
    </source>
</evidence>
<dbReference type="EMBL" id="NHOC01000001">
    <property type="protein sequence ID" value="OUM21862.1"/>
    <property type="molecule type" value="Genomic_DNA"/>
</dbReference>
<keyword evidence="2" id="KW-1133">Transmembrane helix</keyword>
<comment type="caution">
    <text evidence="4">The sequence shown here is derived from an EMBL/GenBank/DDBJ whole genome shotgun (WGS) entry which is preliminary data.</text>
</comment>
<evidence type="ECO:0000259" key="3">
    <source>
        <dbReference type="Pfam" id="PF03816"/>
    </source>
</evidence>
<dbReference type="AlphaFoldDB" id="A0A252F812"/>
<dbReference type="OrthoDB" id="9782542at2"/>
<dbReference type="Proteomes" id="UP000194903">
    <property type="component" value="Unassembled WGS sequence"/>
</dbReference>
<protein>
    <recommendedName>
        <fullName evidence="3">Cell envelope-related transcriptional attenuator domain-containing protein</fullName>
    </recommendedName>
</protein>
<reference evidence="4 5" key="1">
    <citation type="submission" date="2017-05" db="EMBL/GenBank/DDBJ databases">
        <title>Butyricicoccus porcorum sp. nov. a butyrate-producing bacterium from the swine intestinal tract.</title>
        <authorList>
            <person name="Trachsel J."/>
            <person name="Humphrey S."/>
            <person name="Allen H.K."/>
        </authorList>
    </citation>
    <scope>NUCLEOTIDE SEQUENCE [LARGE SCALE GENOMIC DNA]</scope>
    <source>
        <strain evidence="4">BB10</strain>
    </source>
</reference>
<keyword evidence="2" id="KW-0812">Transmembrane</keyword>
<dbReference type="InterPro" id="IPR004474">
    <property type="entry name" value="LytR_CpsA_psr"/>
</dbReference>
<dbReference type="PANTHER" id="PTHR33392">
    <property type="entry name" value="POLYISOPRENYL-TEICHOIC ACID--PEPTIDOGLYCAN TEICHOIC ACID TRANSFERASE TAGU"/>
    <property type="match status" value="1"/>
</dbReference>
<dbReference type="RefSeq" id="WP_087016919.1">
    <property type="nucleotide sequence ID" value="NZ_CP178353.1"/>
</dbReference>
<dbReference type="Gene3D" id="3.40.630.190">
    <property type="entry name" value="LCP protein"/>
    <property type="match status" value="1"/>
</dbReference>
<dbReference type="NCBIfam" id="TIGR00350">
    <property type="entry name" value="lytR_cpsA_psr"/>
    <property type="match status" value="1"/>
</dbReference>
<keyword evidence="2" id="KW-0472">Membrane</keyword>
<evidence type="ECO:0000313" key="4">
    <source>
        <dbReference type="EMBL" id="OUM21862.1"/>
    </source>
</evidence>
<keyword evidence="5" id="KW-1185">Reference proteome</keyword>
<comment type="similarity">
    <text evidence="1">Belongs to the LytR/CpsA/Psr (LCP) family.</text>
</comment>
<dbReference type="Pfam" id="PF03816">
    <property type="entry name" value="LytR_cpsA_psr"/>
    <property type="match status" value="1"/>
</dbReference>
<feature type="domain" description="Cell envelope-related transcriptional attenuator" evidence="3">
    <location>
        <begin position="74"/>
        <end position="218"/>
    </location>
</feature>
<accession>A0A252F812</accession>
<name>A0A252F812_9FIRM</name>
<dbReference type="InterPro" id="IPR050922">
    <property type="entry name" value="LytR/CpsA/Psr_CW_biosynth"/>
</dbReference>
<evidence type="ECO:0000256" key="1">
    <source>
        <dbReference type="ARBA" id="ARBA00006068"/>
    </source>
</evidence>
<dbReference type="PANTHER" id="PTHR33392:SF6">
    <property type="entry name" value="POLYISOPRENYL-TEICHOIC ACID--PEPTIDOGLYCAN TEICHOIC ACID TRANSFERASE TAGU"/>
    <property type="match status" value="1"/>
</dbReference>
<proteinExistence type="inferred from homology"/>